<dbReference type="WBParaSite" id="Hba_01514">
    <property type="protein sequence ID" value="Hba_01514"/>
    <property type="gene ID" value="Hba_01514"/>
</dbReference>
<evidence type="ECO:0000313" key="1">
    <source>
        <dbReference type="Proteomes" id="UP000095283"/>
    </source>
</evidence>
<reference evidence="2" key="1">
    <citation type="submission" date="2016-11" db="UniProtKB">
        <authorList>
            <consortium name="WormBaseParasite"/>
        </authorList>
    </citation>
    <scope>IDENTIFICATION</scope>
</reference>
<sequence length="238" mass="27611">MFHFNSIRLEAVRKMLTYGYLNGDIGSDKAKLTAKDVPLLHPDQHRVDAYVADVCSELINFRDPYLPLKNYGSLLYLKNNHHVPLQKMHDMRKICSYILISHFYIYNIHMIRFIINLTTYSAERWYNSAILLEICEQRRILIKGNLFNESESFSFLNKSASAHCLQSPDSIILIKTIDTSGLAECNDDLNTLRTISNNQLSFISAWRFCSVGFIIYESPKTTYSKLYSLRVPTREECC</sequence>
<protein>
    <submittedName>
        <fullName evidence="2">ATP-dependent DNA helicase</fullName>
    </submittedName>
</protein>
<organism evidence="1 2">
    <name type="scientific">Heterorhabditis bacteriophora</name>
    <name type="common">Entomopathogenic nematode worm</name>
    <dbReference type="NCBI Taxonomy" id="37862"/>
    <lineage>
        <taxon>Eukaryota</taxon>
        <taxon>Metazoa</taxon>
        <taxon>Ecdysozoa</taxon>
        <taxon>Nematoda</taxon>
        <taxon>Chromadorea</taxon>
        <taxon>Rhabditida</taxon>
        <taxon>Rhabditina</taxon>
        <taxon>Rhabditomorpha</taxon>
        <taxon>Strongyloidea</taxon>
        <taxon>Heterorhabditidae</taxon>
        <taxon>Heterorhabditis</taxon>
    </lineage>
</organism>
<accession>A0A1I7WA31</accession>
<evidence type="ECO:0000313" key="2">
    <source>
        <dbReference type="WBParaSite" id="Hba_01514"/>
    </source>
</evidence>
<dbReference type="AlphaFoldDB" id="A0A1I7WA31"/>
<name>A0A1I7WA31_HETBA</name>
<dbReference type="Proteomes" id="UP000095283">
    <property type="component" value="Unplaced"/>
</dbReference>
<keyword evidence="1" id="KW-1185">Reference proteome</keyword>
<proteinExistence type="predicted"/>